<feature type="binding site" evidence="7">
    <location>
        <position position="164"/>
    </location>
    <ligand>
        <name>3-phosphoshikimate</name>
        <dbReference type="ChEBI" id="CHEBI:145989"/>
    </ligand>
</feature>
<dbReference type="CDD" id="cd01556">
    <property type="entry name" value="EPSP_synthase"/>
    <property type="match status" value="1"/>
</dbReference>
<organism evidence="10 11">
    <name type="scientific">Bittarella massiliensis</name>
    <name type="common">ex Durand et al. 2017</name>
    <dbReference type="NCBI Taxonomy" id="1720313"/>
    <lineage>
        <taxon>Bacteria</taxon>
        <taxon>Bacillati</taxon>
        <taxon>Bacillota</taxon>
        <taxon>Clostridia</taxon>
        <taxon>Eubacteriales</taxon>
        <taxon>Oscillospiraceae</taxon>
        <taxon>Bittarella (ex Durand et al. 2017)</taxon>
    </lineage>
</organism>
<reference evidence="9 12" key="3">
    <citation type="journal article" date="2019" name="Nat. Med.">
        <title>A library of human gut bacterial isolates paired with longitudinal multiomics data enables mechanistic microbiome research.</title>
        <authorList>
            <person name="Poyet M."/>
            <person name="Groussin M."/>
            <person name="Gibbons S.M."/>
            <person name="Avila-Pacheco J."/>
            <person name="Jiang X."/>
            <person name="Kearney S.M."/>
            <person name="Perrotta A.R."/>
            <person name="Berdy B."/>
            <person name="Zhao S."/>
            <person name="Lieberman T.D."/>
            <person name="Swanson P.K."/>
            <person name="Smith M."/>
            <person name="Roesemann S."/>
            <person name="Alexander J.E."/>
            <person name="Rich S.A."/>
            <person name="Livny J."/>
            <person name="Vlamakis H."/>
            <person name="Clish C."/>
            <person name="Bullock K."/>
            <person name="Deik A."/>
            <person name="Scott J."/>
            <person name="Pierce K.A."/>
            <person name="Xavier R.J."/>
            <person name="Alm E.J."/>
        </authorList>
    </citation>
    <scope>NUCLEOTIDE SEQUENCE [LARGE SCALE GENOMIC DNA]</scope>
    <source>
        <strain evidence="9 12">BIOML-A2</strain>
    </source>
</reference>
<protein>
    <recommendedName>
        <fullName evidence="7">3-phosphoshikimate 1-carboxyvinyltransferase</fullName>
        <ecNumber evidence="7">2.5.1.19</ecNumber>
    </recommendedName>
    <alternativeName>
        <fullName evidence="7">5-enolpyruvylshikimate-3-phosphate synthase</fullName>
        <shortName evidence="7">EPSP synthase</shortName>
        <shortName evidence="7">EPSPS</shortName>
    </alternativeName>
</protein>
<comment type="caution">
    <text evidence="7">Lacks conserved residue(s) required for the propagation of feature annotation.</text>
</comment>
<dbReference type="RefSeq" id="WP_073261069.1">
    <property type="nucleotide sequence ID" value="NZ_FQVY01000002.1"/>
</dbReference>
<feature type="binding site" evidence="7">
    <location>
        <position position="162"/>
    </location>
    <ligand>
        <name>3-phosphoshikimate</name>
        <dbReference type="ChEBI" id="CHEBI:145989"/>
    </ligand>
</feature>
<evidence type="ECO:0000313" key="12">
    <source>
        <dbReference type="Proteomes" id="UP000474718"/>
    </source>
</evidence>
<evidence type="ECO:0000256" key="1">
    <source>
        <dbReference type="ARBA" id="ARBA00004811"/>
    </source>
</evidence>
<feature type="domain" description="Enolpyruvate transferase" evidence="8">
    <location>
        <begin position="8"/>
        <end position="413"/>
    </location>
</feature>
<dbReference type="GO" id="GO:0008652">
    <property type="term" value="P:amino acid biosynthetic process"/>
    <property type="evidence" value="ECO:0007669"/>
    <property type="project" value="UniProtKB-KW"/>
</dbReference>
<feature type="binding site" evidence="7">
    <location>
        <position position="120"/>
    </location>
    <ligand>
        <name>phosphoenolpyruvate</name>
        <dbReference type="ChEBI" id="CHEBI:58702"/>
    </ligand>
</feature>
<evidence type="ECO:0000256" key="5">
    <source>
        <dbReference type="ARBA" id="ARBA00023141"/>
    </source>
</evidence>
<evidence type="ECO:0000256" key="2">
    <source>
        <dbReference type="ARBA" id="ARBA00009948"/>
    </source>
</evidence>
<feature type="binding site" evidence="7">
    <location>
        <position position="330"/>
    </location>
    <ligand>
        <name>3-phosphoshikimate</name>
        <dbReference type="ChEBI" id="CHEBI:145989"/>
    </ligand>
</feature>
<keyword evidence="7" id="KW-0963">Cytoplasm</keyword>
<evidence type="ECO:0000259" key="8">
    <source>
        <dbReference type="Pfam" id="PF00275"/>
    </source>
</evidence>
<feature type="binding site" evidence="7">
    <location>
        <position position="163"/>
    </location>
    <ligand>
        <name>3-phosphoshikimate</name>
        <dbReference type="ChEBI" id="CHEBI:145989"/>
    </ligand>
</feature>
<feature type="binding site" evidence="7">
    <location>
        <position position="380"/>
    </location>
    <ligand>
        <name>phosphoenolpyruvate</name>
        <dbReference type="ChEBI" id="CHEBI:58702"/>
    </ligand>
</feature>
<comment type="caution">
    <text evidence="10">The sequence shown here is derived from an EMBL/GenBank/DDBJ whole genome shotgun (WGS) entry which is preliminary data.</text>
</comment>
<keyword evidence="5 7" id="KW-0057">Aromatic amino acid biosynthesis</keyword>
<dbReference type="PIRSF" id="PIRSF000505">
    <property type="entry name" value="EPSPS"/>
    <property type="match status" value="1"/>
</dbReference>
<reference evidence="11" key="2">
    <citation type="submission" date="2016-11" db="EMBL/GenBank/DDBJ databases">
        <authorList>
            <person name="Jaros S."/>
            <person name="Januszkiewicz K."/>
            <person name="Wedrychowicz H."/>
        </authorList>
    </citation>
    <scope>NUCLEOTIDE SEQUENCE [LARGE SCALE GENOMIC DNA]</scope>
    <source>
        <strain evidence="11">DSM 4029</strain>
    </source>
</reference>
<feature type="binding site" evidence="7">
    <location>
        <position position="406"/>
    </location>
    <ligand>
        <name>phosphoenolpyruvate</name>
        <dbReference type="ChEBI" id="CHEBI:58702"/>
    </ligand>
</feature>
<evidence type="ECO:0000313" key="9">
    <source>
        <dbReference type="EMBL" id="MZL68807.1"/>
    </source>
</evidence>
<evidence type="ECO:0000256" key="4">
    <source>
        <dbReference type="ARBA" id="ARBA00022679"/>
    </source>
</evidence>
<feature type="binding site" evidence="7">
    <location>
        <position position="303"/>
    </location>
    <ligand>
        <name>3-phosphoshikimate</name>
        <dbReference type="ChEBI" id="CHEBI:145989"/>
    </ligand>
</feature>
<evidence type="ECO:0000313" key="10">
    <source>
        <dbReference type="EMBL" id="SHG06693.1"/>
    </source>
</evidence>
<dbReference type="NCBIfam" id="TIGR01356">
    <property type="entry name" value="aroA"/>
    <property type="match status" value="1"/>
</dbReference>
<keyword evidence="3 7" id="KW-0028">Amino-acid biosynthesis</keyword>
<dbReference type="EC" id="2.5.1.19" evidence="7"/>
<dbReference type="Pfam" id="PF00275">
    <property type="entry name" value="EPSP_synthase"/>
    <property type="match status" value="1"/>
</dbReference>
<feature type="binding site" evidence="7">
    <location>
        <position position="92"/>
    </location>
    <ligand>
        <name>phosphoenolpyruvate</name>
        <dbReference type="ChEBI" id="CHEBI:58702"/>
    </ligand>
</feature>
<dbReference type="SUPFAM" id="SSF55205">
    <property type="entry name" value="EPT/RTPC-like"/>
    <property type="match status" value="1"/>
</dbReference>
<evidence type="ECO:0000256" key="3">
    <source>
        <dbReference type="ARBA" id="ARBA00022605"/>
    </source>
</evidence>
<dbReference type="HAMAP" id="MF_00210">
    <property type="entry name" value="EPSP_synth"/>
    <property type="match status" value="1"/>
</dbReference>
<comment type="function">
    <text evidence="7">Catalyzes the transfer of the enolpyruvyl moiety of phosphoenolpyruvate (PEP) to the 5-hydroxyl of shikimate-3-phosphate (S3P) to produce enolpyruvyl shikimate-3-phosphate and inorganic phosphate.</text>
</comment>
<comment type="similarity">
    <text evidence="2 7">Belongs to the EPSP synthase family.</text>
</comment>
<dbReference type="GO" id="GO:0003866">
    <property type="term" value="F:3-phosphoshikimate 1-carboxyvinyltransferase activity"/>
    <property type="evidence" value="ECO:0007669"/>
    <property type="project" value="UniProtKB-UniRule"/>
</dbReference>
<accession>A0AAQ1MD12</accession>
<feature type="binding site" evidence="7">
    <location>
        <position position="190"/>
    </location>
    <ligand>
        <name>3-phosphoshikimate</name>
        <dbReference type="ChEBI" id="CHEBI:145989"/>
    </ligand>
</feature>
<comment type="subunit">
    <text evidence="7">Monomer.</text>
</comment>
<dbReference type="InterPro" id="IPR036968">
    <property type="entry name" value="Enolpyruvate_Tfrase_sf"/>
</dbReference>
<keyword evidence="4 7" id="KW-0808">Transferase</keyword>
<dbReference type="Gene3D" id="3.65.10.10">
    <property type="entry name" value="Enolpyruvate transferase domain"/>
    <property type="match status" value="2"/>
</dbReference>
<comment type="pathway">
    <text evidence="1 7">Metabolic intermediate biosynthesis; chorismate biosynthesis; chorismate from D-erythrose 4-phosphate and phosphoenolpyruvate: step 6/7.</text>
</comment>
<dbReference type="PANTHER" id="PTHR21090">
    <property type="entry name" value="AROM/DEHYDROQUINATE SYNTHASE"/>
    <property type="match status" value="1"/>
</dbReference>
<dbReference type="GO" id="GO:0009073">
    <property type="term" value="P:aromatic amino acid family biosynthetic process"/>
    <property type="evidence" value="ECO:0007669"/>
    <property type="project" value="UniProtKB-KW"/>
</dbReference>
<keyword evidence="12" id="KW-1185">Reference proteome</keyword>
<dbReference type="InterPro" id="IPR013792">
    <property type="entry name" value="RNA3'P_cycl/enolpyr_Trfase_a/b"/>
</dbReference>
<proteinExistence type="inferred from homology"/>
<dbReference type="AlphaFoldDB" id="A0AAQ1MD12"/>
<dbReference type="InterPro" id="IPR001986">
    <property type="entry name" value="Enolpyruvate_Tfrase_dom"/>
</dbReference>
<gene>
    <name evidence="7 9" type="primary">aroA</name>
    <name evidence="9" type="ORF">GT747_03330</name>
    <name evidence="10" type="ORF">SAMN05444424_1346</name>
</gene>
<feature type="binding site" evidence="7">
    <location>
        <position position="21"/>
    </location>
    <ligand>
        <name>3-phosphoshikimate</name>
        <dbReference type="ChEBI" id="CHEBI:145989"/>
    </ligand>
</feature>
<evidence type="ECO:0000256" key="6">
    <source>
        <dbReference type="ARBA" id="ARBA00044633"/>
    </source>
</evidence>
<dbReference type="Proteomes" id="UP000184089">
    <property type="component" value="Unassembled WGS sequence"/>
</dbReference>
<dbReference type="EMBL" id="FQVY01000002">
    <property type="protein sequence ID" value="SHG06693.1"/>
    <property type="molecule type" value="Genomic_DNA"/>
</dbReference>
<sequence length="425" mass="44220">MRARVAARALRGAIAAPPSKSMAHRLLLCAALAEGETVLRNVPASKDVQATLRGISALGARVRRMDGGAYSILGIPTGTRPRQAAIDCGESGSTLRFLVPVAAALGVETTFSGTGQLPNRPLSPILPCLAAGGAAFHYENTLPFTLGGQLKPGRYEIAGDVSSQFITGLLFALAALEGDSEILLTTPLHSGPYVEMTLQAMAAFGVRARRTPLGWFIPGGQRFIPCDTAVEGDYSGAAFFLCAGAISGDVTVEGLSPLSLQGDRAVCDVLERWGASVTRGRDFVRVQSAPLTGGPVAGEDIPDILSILAVTAAAAQGETAFTGAARLTIKECDRLAATAALISDLGGRCRGEGDLLAVEGQPLAEGLRPGGPAATHRDHRMAMSAAIAALWCEGPVELDCAECVEKSYPDFFRDYEMLGGSVHVF</sequence>
<evidence type="ECO:0000313" key="11">
    <source>
        <dbReference type="Proteomes" id="UP000184089"/>
    </source>
</evidence>
<dbReference type="InterPro" id="IPR006264">
    <property type="entry name" value="EPSP_synthase"/>
</dbReference>
<feature type="binding site" evidence="7">
    <location>
        <position position="25"/>
    </location>
    <ligand>
        <name>3-phosphoshikimate</name>
        <dbReference type="ChEBI" id="CHEBI:145989"/>
    </ligand>
</feature>
<reference evidence="10" key="1">
    <citation type="submission" date="2016-11" db="EMBL/GenBank/DDBJ databases">
        <authorList>
            <person name="Varghese N."/>
            <person name="Submissions S."/>
        </authorList>
    </citation>
    <scope>NUCLEOTIDE SEQUENCE</scope>
    <source>
        <strain evidence="10">DSM 4029</strain>
    </source>
</reference>
<comment type="catalytic activity">
    <reaction evidence="6">
        <text>3-phosphoshikimate + phosphoenolpyruvate = 5-O-(1-carboxyvinyl)-3-phosphoshikimate + phosphate</text>
        <dbReference type="Rhea" id="RHEA:21256"/>
        <dbReference type="ChEBI" id="CHEBI:43474"/>
        <dbReference type="ChEBI" id="CHEBI:57701"/>
        <dbReference type="ChEBI" id="CHEBI:58702"/>
        <dbReference type="ChEBI" id="CHEBI:145989"/>
        <dbReference type="EC" id="2.5.1.19"/>
    </reaction>
    <physiologicalReaction direction="left-to-right" evidence="6">
        <dbReference type="Rhea" id="RHEA:21257"/>
    </physiologicalReaction>
</comment>
<feature type="active site" description="Proton acceptor" evidence="7">
    <location>
        <position position="303"/>
    </location>
</feature>
<feature type="binding site" evidence="7">
    <location>
        <position position="20"/>
    </location>
    <ligand>
        <name>3-phosphoshikimate</name>
        <dbReference type="ChEBI" id="CHEBI:145989"/>
    </ligand>
</feature>
<dbReference type="GO" id="GO:0009423">
    <property type="term" value="P:chorismate biosynthetic process"/>
    <property type="evidence" value="ECO:0007669"/>
    <property type="project" value="UniProtKB-UniRule"/>
</dbReference>
<name>A0AAQ1MD12_9FIRM</name>
<feature type="binding site" evidence="7">
    <location>
        <position position="334"/>
    </location>
    <ligand>
        <name>phosphoenolpyruvate</name>
        <dbReference type="ChEBI" id="CHEBI:58702"/>
    </ligand>
</feature>
<feature type="binding site" evidence="7">
    <location>
        <position position="20"/>
    </location>
    <ligand>
        <name>phosphoenolpyruvate</name>
        <dbReference type="ChEBI" id="CHEBI:58702"/>
    </ligand>
</feature>
<dbReference type="Proteomes" id="UP000474718">
    <property type="component" value="Unassembled WGS sequence"/>
</dbReference>
<dbReference type="GO" id="GO:0005737">
    <property type="term" value="C:cytoplasm"/>
    <property type="evidence" value="ECO:0007669"/>
    <property type="project" value="UniProtKB-SubCell"/>
</dbReference>
<feature type="binding site" evidence="7">
    <location>
        <position position="164"/>
    </location>
    <ligand>
        <name>phosphoenolpyruvate</name>
        <dbReference type="ChEBI" id="CHEBI:58702"/>
    </ligand>
</feature>
<dbReference type="PANTHER" id="PTHR21090:SF5">
    <property type="entry name" value="PENTAFUNCTIONAL AROM POLYPEPTIDE"/>
    <property type="match status" value="1"/>
</dbReference>
<dbReference type="EMBL" id="WWVX01000002">
    <property type="protein sequence ID" value="MZL68807.1"/>
    <property type="molecule type" value="Genomic_DNA"/>
</dbReference>
<comment type="subcellular location">
    <subcellularLocation>
        <location evidence="7">Cytoplasm</location>
    </subcellularLocation>
</comment>
<evidence type="ECO:0000256" key="7">
    <source>
        <dbReference type="HAMAP-Rule" id="MF_00210"/>
    </source>
</evidence>